<name>A0A147BU05_IXORI</name>
<sequence length="99" mass="11011">MPTPTTKTRRSAPEGAISAAFLPGAGAALWPGTLARCHSVSSCVHFSWWLNIGELRNERHHRPRRWNSRMESRETALSSAALERVARGLLLDLAYSVEK</sequence>
<accession>A0A147BU05</accession>
<organism evidence="1">
    <name type="scientific">Ixodes ricinus</name>
    <name type="common">Common tick</name>
    <name type="synonym">Acarus ricinus</name>
    <dbReference type="NCBI Taxonomy" id="34613"/>
    <lineage>
        <taxon>Eukaryota</taxon>
        <taxon>Metazoa</taxon>
        <taxon>Ecdysozoa</taxon>
        <taxon>Arthropoda</taxon>
        <taxon>Chelicerata</taxon>
        <taxon>Arachnida</taxon>
        <taxon>Acari</taxon>
        <taxon>Parasitiformes</taxon>
        <taxon>Ixodida</taxon>
        <taxon>Ixodoidea</taxon>
        <taxon>Ixodidae</taxon>
        <taxon>Ixodinae</taxon>
        <taxon>Ixodes</taxon>
    </lineage>
</organism>
<dbReference type="AlphaFoldDB" id="A0A147BU05"/>
<protein>
    <submittedName>
        <fullName evidence="1">Putative secreted protein</fullName>
    </submittedName>
</protein>
<proteinExistence type="predicted"/>
<dbReference type="EMBL" id="GEGO01001147">
    <property type="protein sequence ID" value="JAR94257.1"/>
    <property type="molecule type" value="Transcribed_RNA"/>
</dbReference>
<feature type="non-terminal residue" evidence="1">
    <location>
        <position position="99"/>
    </location>
</feature>
<evidence type="ECO:0000313" key="1">
    <source>
        <dbReference type="EMBL" id="JAR94257.1"/>
    </source>
</evidence>
<reference evidence="1" key="1">
    <citation type="journal article" date="2018" name="PLoS Negl. Trop. Dis.">
        <title>Sialome diversity of ticks revealed by RNAseq of single tick salivary glands.</title>
        <authorList>
            <person name="Perner J."/>
            <person name="Kropackova S."/>
            <person name="Kopacek P."/>
            <person name="Ribeiro J.M."/>
        </authorList>
    </citation>
    <scope>NUCLEOTIDE SEQUENCE</scope>
    <source>
        <strain evidence="1">Siblings of single egg batch collected in Ceske Budejovice</strain>
        <tissue evidence="1">Salivary glands</tissue>
    </source>
</reference>